<dbReference type="InterPro" id="IPR008507">
    <property type="entry name" value="DUF789"/>
</dbReference>
<sequence>MSNAMTRTHSGDRFYNPPAMRRHHQQQRQQQQQLLLQQQQVLQRQLQRPSQKENPVDPPQGEARTDSDESTLSRPNSVRSASPPPTSNLTNLDRLMESVTPFVPAQLPEARIQGRRTREADAQPFYCLRDLWESFREWSVYGVGVPLLLNGGESIKQYYVPSLSGIQLYADARRLRRHGEDADAESSRETSSAGSSDCEAEKRAKGGIDGAWGQHNLVNLNSQRLQRMALRDKPPTSSSGDETETCNRPSPLVFEYLEQEQPHHRKPLSQFLHPNSQRSISTKVVIYYHLVGCLWPGKNQAQVDAPGGRKAYGVGSSKVALPAFGLASYKLRVHKGDDIGAQVGRDSEVVFGTEILDFNTLFLFPDRLLQVA</sequence>
<dbReference type="Pfam" id="PF05623">
    <property type="entry name" value="DUF789"/>
    <property type="match status" value="1"/>
</dbReference>
<feature type="region of interest" description="Disordered" evidence="1">
    <location>
        <begin position="179"/>
        <end position="202"/>
    </location>
</feature>
<evidence type="ECO:0000313" key="3">
    <source>
        <dbReference type="Proteomes" id="UP001141552"/>
    </source>
</evidence>
<reference evidence="2" key="2">
    <citation type="journal article" date="2023" name="Plants (Basel)">
        <title>Annotation of the Turnera subulata (Passifloraceae) Draft Genome Reveals the S-Locus Evolved after the Divergence of Turneroideae from Passifloroideae in a Stepwise Manner.</title>
        <authorList>
            <person name="Henning P.M."/>
            <person name="Roalson E.H."/>
            <person name="Mir W."/>
            <person name="McCubbin A.G."/>
            <person name="Shore J.S."/>
        </authorList>
    </citation>
    <scope>NUCLEOTIDE SEQUENCE</scope>
    <source>
        <strain evidence="2">F60SS</strain>
    </source>
</reference>
<dbReference type="EMBL" id="JAKUCV010003387">
    <property type="protein sequence ID" value="KAJ4839167.1"/>
    <property type="molecule type" value="Genomic_DNA"/>
</dbReference>
<dbReference type="OrthoDB" id="1716402at2759"/>
<dbReference type="Proteomes" id="UP001141552">
    <property type="component" value="Unassembled WGS sequence"/>
</dbReference>
<organism evidence="2 3">
    <name type="scientific">Turnera subulata</name>
    <dbReference type="NCBI Taxonomy" id="218843"/>
    <lineage>
        <taxon>Eukaryota</taxon>
        <taxon>Viridiplantae</taxon>
        <taxon>Streptophyta</taxon>
        <taxon>Embryophyta</taxon>
        <taxon>Tracheophyta</taxon>
        <taxon>Spermatophyta</taxon>
        <taxon>Magnoliopsida</taxon>
        <taxon>eudicotyledons</taxon>
        <taxon>Gunneridae</taxon>
        <taxon>Pentapetalae</taxon>
        <taxon>rosids</taxon>
        <taxon>fabids</taxon>
        <taxon>Malpighiales</taxon>
        <taxon>Passifloraceae</taxon>
        <taxon>Turnera</taxon>
    </lineage>
</organism>
<evidence type="ECO:0000313" key="2">
    <source>
        <dbReference type="EMBL" id="KAJ4839167.1"/>
    </source>
</evidence>
<accession>A0A9Q0FZ28</accession>
<gene>
    <name evidence="2" type="ORF">Tsubulata_032039</name>
</gene>
<reference evidence="2" key="1">
    <citation type="submission" date="2022-02" db="EMBL/GenBank/DDBJ databases">
        <authorList>
            <person name="Henning P.M."/>
            <person name="McCubbin A.G."/>
            <person name="Shore J.S."/>
        </authorList>
    </citation>
    <scope>NUCLEOTIDE SEQUENCE</scope>
    <source>
        <strain evidence="2">F60SS</strain>
        <tissue evidence="2">Leaves</tissue>
    </source>
</reference>
<protein>
    <submittedName>
        <fullName evidence="2">Uncharacterized protein</fullName>
    </submittedName>
</protein>
<dbReference type="AlphaFoldDB" id="A0A9Q0FZ28"/>
<feature type="compositionally biased region" description="Polar residues" evidence="1">
    <location>
        <begin position="70"/>
        <end position="80"/>
    </location>
</feature>
<proteinExistence type="predicted"/>
<dbReference type="PANTHER" id="PTHR31343">
    <property type="entry name" value="T15D22.8"/>
    <property type="match status" value="1"/>
</dbReference>
<feature type="region of interest" description="Disordered" evidence="1">
    <location>
        <begin position="229"/>
        <end position="248"/>
    </location>
</feature>
<keyword evidence="3" id="KW-1185">Reference proteome</keyword>
<feature type="compositionally biased region" description="Low complexity" evidence="1">
    <location>
        <begin position="27"/>
        <end position="48"/>
    </location>
</feature>
<comment type="caution">
    <text evidence="2">The sequence shown here is derived from an EMBL/GenBank/DDBJ whole genome shotgun (WGS) entry which is preliminary data.</text>
</comment>
<dbReference type="PANTHER" id="PTHR31343:SF4">
    <property type="entry name" value="DUF789 DOMAIN-CONTAINING PROTEIN"/>
    <property type="match status" value="1"/>
</dbReference>
<feature type="compositionally biased region" description="Basic and acidic residues" evidence="1">
    <location>
        <begin position="179"/>
        <end position="188"/>
    </location>
</feature>
<feature type="region of interest" description="Disordered" evidence="1">
    <location>
        <begin position="1"/>
        <end position="90"/>
    </location>
</feature>
<name>A0A9Q0FZ28_9ROSI</name>
<evidence type="ECO:0000256" key="1">
    <source>
        <dbReference type="SAM" id="MobiDB-lite"/>
    </source>
</evidence>